<organism evidence="1">
    <name type="scientific">Mucor ambiguus</name>
    <dbReference type="NCBI Taxonomy" id="91626"/>
    <lineage>
        <taxon>Eukaryota</taxon>
        <taxon>Fungi</taxon>
        <taxon>Fungi incertae sedis</taxon>
        <taxon>Mucoromycota</taxon>
        <taxon>Mucoromycotina</taxon>
        <taxon>Mucoromycetes</taxon>
        <taxon>Mucorales</taxon>
        <taxon>Mucorineae</taxon>
        <taxon>Mucoraceae</taxon>
        <taxon>Mucor</taxon>
    </lineage>
</organism>
<proteinExistence type="predicted"/>
<reference evidence="1" key="1">
    <citation type="submission" date="2014-09" db="EMBL/GenBank/DDBJ databases">
        <title>Draft genome sequence of an oleaginous Mucoromycotina fungus Mucor ambiguus NBRC6742.</title>
        <authorList>
            <person name="Takeda I."/>
            <person name="Yamane N."/>
            <person name="Morita T."/>
            <person name="Tamano K."/>
            <person name="Machida M."/>
            <person name="Baker S."/>
            <person name="Koike H."/>
        </authorList>
    </citation>
    <scope>NUCLEOTIDE SEQUENCE</scope>
    <source>
        <strain evidence="1">NBRC 6742</strain>
    </source>
</reference>
<dbReference type="EMBL" id="DF836313">
    <property type="protein sequence ID" value="GAN02583.1"/>
    <property type="molecule type" value="Genomic_DNA"/>
</dbReference>
<name>A0A0C9ML53_9FUNG</name>
<gene>
    <name evidence="1" type="ORF">MAM1_0024c02027</name>
</gene>
<evidence type="ECO:0000313" key="1">
    <source>
        <dbReference type="EMBL" id="GAN02583.1"/>
    </source>
</evidence>
<keyword evidence="2" id="KW-1185">Reference proteome</keyword>
<dbReference type="AlphaFoldDB" id="A0A0C9ML53"/>
<accession>A0A0C9ML53</accession>
<dbReference type="Proteomes" id="UP000053815">
    <property type="component" value="Unassembled WGS sequence"/>
</dbReference>
<sequence>MSAAFFEQRSRASTFQSKVTIEITRKILGHVIMPLNIATNVSFENKNEDDAVDSRITDNNDSTANAVEAKVIHGHAEQEVTNDVALPPTERYSEIWKHLRPISLR</sequence>
<evidence type="ECO:0000313" key="2">
    <source>
        <dbReference type="Proteomes" id="UP000053815"/>
    </source>
</evidence>
<protein>
    <submittedName>
        <fullName evidence="1">Uncharacterized protein</fullName>
    </submittedName>
</protein>